<organism evidence="2 3">
    <name type="scientific">Robertmurraya siralis</name>
    <dbReference type="NCBI Taxonomy" id="77777"/>
    <lineage>
        <taxon>Bacteria</taxon>
        <taxon>Bacillati</taxon>
        <taxon>Bacillota</taxon>
        <taxon>Bacilli</taxon>
        <taxon>Bacillales</taxon>
        <taxon>Bacillaceae</taxon>
        <taxon>Robertmurraya</taxon>
    </lineage>
</organism>
<feature type="transmembrane region" description="Helical" evidence="1">
    <location>
        <begin position="70"/>
        <end position="95"/>
    </location>
</feature>
<feature type="transmembrane region" description="Helical" evidence="1">
    <location>
        <begin position="18"/>
        <end position="34"/>
    </location>
</feature>
<protein>
    <submittedName>
        <fullName evidence="2">Uncharacterized protein</fullName>
    </submittedName>
</protein>
<feature type="transmembrane region" description="Helical" evidence="1">
    <location>
        <begin position="46"/>
        <end position="64"/>
    </location>
</feature>
<dbReference type="AlphaFoldDB" id="A0A919WKF0"/>
<evidence type="ECO:0000313" key="3">
    <source>
        <dbReference type="Proteomes" id="UP000682111"/>
    </source>
</evidence>
<keyword evidence="1" id="KW-0472">Membrane</keyword>
<keyword evidence="1" id="KW-0812">Transmembrane</keyword>
<keyword evidence="3" id="KW-1185">Reference proteome</keyword>
<keyword evidence="1" id="KW-1133">Transmembrane helix</keyword>
<gene>
    <name evidence="2" type="ORF">J27TS8_36980</name>
</gene>
<reference evidence="2" key="1">
    <citation type="submission" date="2021-03" db="EMBL/GenBank/DDBJ databases">
        <title>Antimicrobial resistance genes in bacteria isolated from Japanese honey, and their potential for conferring macrolide and lincosamide resistance in the American foulbrood pathogen Paenibacillus larvae.</title>
        <authorList>
            <person name="Okamoto M."/>
            <person name="Kumagai M."/>
            <person name="Kanamori H."/>
            <person name="Takamatsu D."/>
        </authorList>
    </citation>
    <scope>NUCLEOTIDE SEQUENCE</scope>
    <source>
        <strain evidence="2">J27TS8</strain>
    </source>
</reference>
<dbReference type="EMBL" id="BORC01000007">
    <property type="protein sequence ID" value="GIN63705.1"/>
    <property type="molecule type" value="Genomic_DNA"/>
</dbReference>
<evidence type="ECO:0000256" key="1">
    <source>
        <dbReference type="SAM" id="Phobius"/>
    </source>
</evidence>
<sequence length="98" mass="11331">MAENKIETSNWNKKGKKFFFITFVLLIMMGFFALEDGELIEKGNSIWLLLIMLVSNVILIIQIYRNRQLYYLFGALLICAGLVLFIILPEIISLIKSL</sequence>
<evidence type="ECO:0000313" key="2">
    <source>
        <dbReference type="EMBL" id="GIN63705.1"/>
    </source>
</evidence>
<dbReference type="RefSeq" id="WP_137743059.1">
    <property type="nucleotide sequence ID" value="NZ_BORC01000007.1"/>
</dbReference>
<accession>A0A919WKF0</accession>
<proteinExistence type="predicted"/>
<comment type="caution">
    <text evidence="2">The sequence shown here is derived from an EMBL/GenBank/DDBJ whole genome shotgun (WGS) entry which is preliminary data.</text>
</comment>
<name>A0A919WKF0_9BACI</name>
<dbReference type="Proteomes" id="UP000682111">
    <property type="component" value="Unassembled WGS sequence"/>
</dbReference>
<dbReference type="OrthoDB" id="9937196at2"/>